<evidence type="ECO:0000313" key="3">
    <source>
        <dbReference type="EMBL" id="KIW02925.1"/>
    </source>
</evidence>
<dbReference type="InterPro" id="IPR058257">
    <property type="entry name" value="CorA-like_dom"/>
</dbReference>
<keyword evidence="1" id="KW-1133">Transmembrane helix</keyword>
<evidence type="ECO:0000256" key="1">
    <source>
        <dbReference type="SAM" id="Phobius"/>
    </source>
</evidence>
<dbReference type="STRING" id="253628.A0A0D2A8N0"/>
<dbReference type="AlphaFoldDB" id="A0A0D2A8N0"/>
<dbReference type="VEuPathDB" id="FungiDB:PV09_05971"/>
<gene>
    <name evidence="3" type="ORF">PV09_05971</name>
</gene>
<dbReference type="Gene3D" id="1.20.58.340">
    <property type="entry name" value="Magnesium transport protein CorA, transmembrane region"/>
    <property type="match status" value="1"/>
</dbReference>
<evidence type="ECO:0000313" key="4">
    <source>
        <dbReference type="Proteomes" id="UP000053259"/>
    </source>
</evidence>
<dbReference type="Pfam" id="PF26616">
    <property type="entry name" value="CorA-like"/>
    <property type="match status" value="1"/>
</dbReference>
<evidence type="ECO:0000259" key="2">
    <source>
        <dbReference type="Pfam" id="PF26616"/>
    </source>
</evidence>
<organism evidence="3 4">
    <name type="scientific">Verruconis gallopava</name>
    <dbReference type="NCBI Taxonomy" id="253628"/>
    <lineage>
        <taxon>Eukaryota</taxon>
        <taxon>Fungi</taxon>
        <taxon>Dikarya</taxon>
        <taxon>Ascomycota</taxon>
        <taxon>Pezizomycotina</taxon>
        <taxon>Dothideomycetes</taxon>
        <taxon>Pleosporomycetidae</taxon>
        <taxon>Venturiales</taxon>
        <taxon>Sympoventuriaceae</taxon>
        <taxon>Verruconis</taxon>
    </lineage>
</organism>
<reference evidence="3 4" key="1">
    <citation type="submission" date="2015-01" db="EMBL/GenBank/DDBJ databases">
        <title>The Genome Sequence of Ochroconis gallopava CBS43764.</title>
        <authorList>
            <consortium name="The Broad Institute Genomics Platform"/>
            <person name="Cuomo C."/>
            <person name="de Hoog S."/>
            <person name="Gorbushina A."/>
            <person name="Stielow B."/>
            <person name="Teixiera M."/>
            <person name="Abouelleil A."/>
            <person name="Chapman S.B."/>
            <person name="Priest M."/>
            <person name="Young S.K."/>
            <person name="Wortman J."/>
            <person name="Nusbaum C."/>
            <person name="Birren B."/>
        </authorList>
    </citation>
    <scope>NUCLEOTIDE SEQUENCE [LARGE SCALE GENOMIC DNA]</scope>
    <source>
        <strain evidence="3 4">CBS 43764</strain>
    </source>
</reference>
<sequence length="547" mass="61515">MPQPSPAMENSYASYAEYPTNLLWKNTSNFVIDSQHRKFERLDAAPYHVLSKDEVRLFYMDISNGLLAKDGITTDRKLTEWLGIDPSFSSGSTSSSVASTIRSSGSDSEKLQHFLKPDPQCRVVFLGCNGNSRDTLKITKAMLAKILTFHQVTPRYLEFLDAFGFQIQQKNLHFTGFCEYISVGGPTSPVADASLGRSGKFFQLCYNLKSTGVDTVRPQETDDLKSKARSFRQVAVHHQFDLENGNSFWILTHGHWDVMKEAADLLGSKGKAEDKDFRSVEASLKSSLAMHLMLCRWASETWRDCLLELEEDVDLATEDTAHAPFKLLAPNDLIKIQELGEKTKDAVSQLKDNAGRLQDLADFYQRLLKDDRFASRDSCKSAIDEFVGDLKYMIEDTQLRTTRAELLYQTTSDRKELANQRLQIQSTTRMERMSVGMYRETIAMRVLAVVSVIYLPGSFVSGFFSTDVVKYQQGGGAQSSSSAQSAPQNSSTPSKAYMGSFSDLALKRWLEVTLPLTAVTVAIALGIFVYSRRRWDMKRKDVKYSLA</sequence>
<dbReference type="HOGENOM" id="CLU_025521_1_0_1"/>
<keyword evidence="4" id="KW-1185">Reference proteome</keyword>
<keyword evidence="1" id="KW-0812">Transmembrane</keyword>
<name>A0A0D2A8N0_9PEZI</name>
<feature type="domain" description="CorA-like transporter" evidence="2">
    <location>
        <begin position="11"/>
        <end position="319"/>
    </location>
</feature>
<accession>A0A0D2A8N0</accession>
<feature type="transmembrane region" description="Helical" evidence="1">
    <location>
        <begin position="442"/>
        <end position="464"/>
    </location>
</feature>
<keyword evidence="1" id="KW-0472">Membrane</keyword>
<dbReference type="Proteomes" id="UP000053259">
    <property type="component" value="Unassembled WGS sequence"/>
</dbReference>
<dbReference type="GeneID" id="27313944"/>
<dbReference type="EMBL" id="KN847547">
    <property type="protein sequence ID" value="KIW02925.1"/>
    <property type="molecule type" value="Genomic_DNA"/>
</dbReference>
<dbReference type="InParanoid" id="A0A0D2A8N0"/>
<proteinExistence type="predicted"/>
<dbReference type="RefSeq" id="XP_016212794.1">
    <property type="nucleotide sequence ID" value="XM_016359545.1"/>
</dbReference>
<dbReference type="OrthoDB" id="5396681at2759"/>
<protein>
    <recommendedName>
        <fullName evidence="2">CorA-like transporter domain-containing protein</fullName>
    </recommendedName>
</protein>
<feature type="transmembrane region" description="Helical" evidence="1">
    <location>
        <begin position="512"/>
        <end position="530"/>
    </location>
</feature>